<dbReference type="EMBL" id="JAZDWU010000005">
    <property type="protein sequence ID" value="KAL0001674.1"/>
    <property type="molecule type" value="Genomic_DNA"/>
</dbReference>
<dbReference type="Proteomes" id="UP001459277">
    <property type="component" value="Unassembled WGS sequence"/>
</dbReference>
<organism evidence="1 2">
    <name type="scientific">Lithocarpus litseifolius</name>
    <dbReference type="NCBI Taxonomy" id="425828"/>
    <lineage>
        <taxon>Eukaryota</taxon>
        <taxon>Viridiplantae</taxon>
        <taxon>Streptophyta</taxon>
        <taxon>Embryophyta</taxon>
        <taxon>Tracheophyta</taxon>
        <taxon>Spermatophyta</taxon>
        <taxon>Magnoliopsida</taxon>
        <taxon>eudicotyledons</taxon>
        <taxon>Gunneridae</taxon>
        <taxon>Pentapetalae</taxon>
        <taxon>rosids</taxon>
        <taxon>fabids</taxon>
        <taxon>Fagales</taxon>
        <taxon>Fagaceae</taxon>
        <taxon>Lithocarpus</taxon>
    </lineage>
</organism>
<name>A0AAW2CW40_9ROSI</name>
<gene>
    <name evidence="1" type="ORF">SO802_015455</name>
</gene>
<evidence type="ECO:0000313" key="1">
    <source>
        <dbReference type="EMBL" id="KAL0001674.1"/>
    </source>
</evidence>
<proteinExistence type="predicted"/>
<keyword evidence="2" id="KW-1185">Reference proteome</keyword>
<dbReference type="AlphaFoldDB" id="A0AAW2CW40"/>
<reference evidence="1 2" key="1">
    <citation type="submission" date="2024-01" db="EMBL/GenBank/DDBJ databases">
        <title>A telomere-to-telomere, gap-free genome of sweet tea (Lithocarpus litseifolius).</title>
        <authorList>
            <person name="Zhou J."/>
        </authorList>
    </citation>
    <scope>NUCLEOTIDE SEQUENCE [LARGE SCALE GENOMIC DNA]</scope>
    <source>
        <strain evidence="1">Zhou-2022a</strain>
        <tissue evidence="1">Leaf</tissue>
    </source>
</reference>
<accession>A0AAW2CW40</accession>
<sequence length="143" mass="16388">MIKAIHLLELGMELKASVTEAACYDVRDLVIVMVGDSDGSYGGRLIVWLGHGWERERRKLGRKLLLEDLAGISLDLKTSLKNAPYLGSVGFLRIWRRKPANRPAVYGFWRRRPAANRHWRWVGRFSCRIGWILRVGRATVLFG</sequence>
<protein>
    <submittedName>
        <fullName evidence="1">Uncharacterized protein</fullName>
    </submittedName>
</protein>
<evidence type="ECO:0000313" key="2">
    <source>
        <dbReference type="Proteomes" id="UP001459277"/>
    </source>
</evidence>
<comment type="caution">
    <text evidence="1">The sequence shown here is derived from an EMBL/GenBank/DDBJ whole genome shotgun (WGS) entry which is preliminary data.</text>
</comment>